<name>A0A1S7UB10_9HYPH</name>
<keyword evidence="3" id="KW-0238">DNA-binding</keyword>
<dbReference type="SUPFAM" id="SSF53850">
    <property type="entry name" value="Periplasmic binding protein-like II"/>
    <property type="match status" value="1"/>
</dbReference>
<dbReference type="PROSITE" id="PS50931">
    <property type="entry name" value="HTH_LYSR"/>
    <property type="match status" value="1"/>
</dbReference>
<dbReference type="AlphaFoldDB" id="A0A1S7UB10"/>
<dbReference type="GO" id="GO:0003700">
    <property type="term" value="F:DNA-binding transcription factor activity"/>
    <property type="evidence" value="ECO:0007669"/>
    <property type="project" value="InterPro"/>
</dbReference>
<evidence type="ECO:0000256" key="2">
    <source>
        <dbReference type="ARBA" id="ARBA00023015"/>
    </source>
</evidence>
<dbReference type="CDD" id="cd08422">
    <property type="entry name" value="PBP2_CrgA_like"/>
    <property type="match status" value="1"/>
</dbReference>
<comment type="caution">
    <text evidence="9">The sequence shown here is derived from an EMBL/GenBank/DDBJ whole genome shotgun (WGS) entry which is preliminary data.</text>
</comment>
<dbReference type="InterPro" id="IPR058163">
    <property type="entry name" value="LysR-type_TF_proteobact-type"/>
</dbReference>
<keyword evidence="2" id="KW-0805">Transcription regulation</keyword>
<evidence type="ECO:0000256" key="7">
    <source>
        <dbReference type="ARBA" id="ARBA00083243"/>
    </source>
</evidence>
<dbReference type="RefSeq" id="WP_080855360.1">
    <property type="nucleotide sequence ID" value="NZ_LT009777.1"/>
</dbReference>
<dbReference type="GO" id="GO:0003677">
    <property type="term" value="F:DNA binding"/>
    <property type="evidence" value="ECO:0007669"/>
    <property type="project" value="UniProtKB-KW"/>
</dbReference>
<dbReference type="Pfam" id="PF00126">
    <property type="entry name" value="HTH_1"/>
    <property type="match status" value="1"/>
</dbReference>
<dbReference type="EMBL" id="FCNP01000050">
    <property type="protein sequence ID" value="CVI64083.1"/>
    <property type="molecule type" value="Genomic_DNA"/>
</dbReference>
<protein>
    <recommendedName>
        <fullName evidence="6">HTH-type transcriptional regulator TtuA</fullName>
    </recommendedName>
    <alternativeName>
        <fullName evidence="7">Tartrate utilization transcriptional regulator</fullName>
    </alternativeName>
</protein>
<dbReference type="InterPro" id="IPR005119">
    <property type="entry name" value="LysR_subst-bd"/>
</dbReference>
<comment type="function">
    <text evidence="5">Transcriptional regulator of the ttuABCDE tartrate utilization operon.</text>
</comment>
<feature type="domain" description="HTH lysR-type" evidence="8">
    <location>
        <begin position="1"/>
        <end position="59"/>
    </location>
</feature>
<dbReference type="PANTHER" id="PTHR30537:SF5">
    <property type="entry name" value="HTH-TYPE TRANSCRIPTIONAL ACTIVATOR TTDR-RELATED"/>
    <property type="match status" value="1"/>
</dbReference>
<evidence type="ECO:0000256" key="6">
    <source>
        <dbReference type="ARBA" id="ARBA00067332"/>
    </source>
</evidence>
<proteinExistence type="inferred from homology"/>
<comment type="similarity">
    <text evidence="1">Belongs to the LysR transcriptional regulatory family.</text>
</comment>
<organism evidence="9 10">
    <name type="scientific">Agrobacterium deltaense NCPPB 1641</name>
    <dbReference type="NCBI Taxonomy" id="1183425"/>
    <lineage>
        <taxon>Bacteria</taxon>
        <taxon>Pseudomonadati</taxon>
        <taxon>Pseudomonadota</taxon>
        <taxon>Alphaproteobacteria</taxon>
        <taxon>Hyphomicrobiales</taxon>
        <taxon>Rhizobiaceae</taxon>
        <taxon>Rhizobium/Agrobacterium group</taxon>
        <taxon>Agrobacterium</taxon>
    </lineage>
</organism>
<dbReference type="InterPro" id="IPR036390">
    <property type="entry name" value="WH_DNA-bd_sf"/>
</dbReference>
<evidence type="ECO:0000259" key="8">
    <source>
        <dbReference type="PROSITE" id="PS50931"/>
    </source>
</evidence>
<gene>
    <name evidence="9" type="ORF">AGR7A_pAt30131</name>
</gene>
<dbReference type="Proteomes" id="UP000192140">
    <property type="component" value="Unassembled WGS sequence"/>
</dbReference>
<evidence type="ECO:0000256" key="3">
    <source>
        <dbReference type="ARBA" id="ARBA00023125"/>
    </source>
</evidence>
<sequence length="312" mass="35144">MDKWTELEVFNHVAEFGSLSKAADALGMSVSSTSRHLLALEERLNVRLVQRTTRRLNLTVEGERFFGQSRDFILGMKEAEQSVSDVAVNPTGLLRVSASLSFCILHLNPAISAFSKIYPDVKFEVLASNRYYDIIESGVDVAIRTRRVEADSSITIRRLAETRRLLAASPAYLARRGAPLHPEELSQHDMLLYNLADNWNTLSFNRGEDSAAIEVKGLISANDGQVLVKAALDGMGILAQPTYIIDEYLRSGQLVRVLDDWDLPRLTMNIAFPTRAHLPARTRLFIEFLVKHFKERDYESEWTRSDGDYPAA</sequence>
<keyword evidence="10" id="KW-1185">Reference proteome</keyword>
<evidence type="ECO:0000256" key="5">
    <source>
        <dbReference type="ARBA" id="ARBA00054626"/>
    </source>
</evidence>
<evidence type="ECO:0000313" key="10">
    <source>
        <dbReference type="Proteomes" id="UP000192140"/>
    </source>
</evidence>
<dbReference type="InterPro" id="IPR036388">
    <property type="entry name" value="WH-like_DNA-bd_sf"/>
</dbReference>
<reference evidence="9" key="1">
    <citation type="submission" date="2016-01" db="EMBL/GenBank/DDBJ databases">
        <authorList>
            <person name="Regsiter A."/>
            <person name="william w."/>
        </authorList>
    </citation>
    <scope>NUCLEOTIDE SEQUENCE</scope>
    <source>
        <strain evidence="9">NCPPB 1641</strain>
    </source>
</reference>
<evidence type="ECO:0000256" key="4">
    <source>
        <dbReference type="ARBA" id="ARBA00023163"/>
    </source>
</evidence>
<evidence type="ECO:0000313" key="9">
    <source>
        <dbReference type="EMBL" id="CVI64083.1"/>
    </source>
</evidence>
<evidence type="ECO:0000256" key="1">
    <source>
        <dbReference type="ARBA" id="ARBA00009437"/>
    </source>
</evidence>
<dbReference type="Gene3D" id="1.10.10.10">
    <property type="entry name" value="Winged helix-like DNA-binding domain superfamily/Winged helix DNA-binding domain"/>
    <property type="match status" value="1"/>
</dbReference>
<dbReference type="FunFam" id="1.10.10.10:FF:000001">
    <property type="entry name" value="LysR family transcriptional regulator"/>
    <property type="match status" value="1"/>
</dbReference>
<dbReference type="SUPFAM" id="SSF46785">
    <property type="entry name" value="Winged helix' DNA-binding domain"/>
    <property type="match status" value="1"/>
</dbReference>
<dbReference type="InterPro" id="IPR000847">
    <property type="entry name" value="LysR_HTH_N"/>
</dbReference>
<keyword evidence="4" id="KW-0804">Transcription</keyword>
<dbReference type="PANTHER" id="PTHR30537">
    <property type="entry name" value="HTH-TYPE TRANSCRIPTIONAL REGULATOR"/>
    <property type="match status" value="1"/>
</dbReference>
<dbReference type="Gene3D" id="3.40.190.290">
    <property type="match status" value="1"/>
</dbReference>
<accession>A0A1S7UB10</accession>
<dbReference type="Pfam" id="PF03466">
    <property type="entry name" value="LysR_substrate"/>
    <property type="match status" value="1"/>
</dbReference>